<dbReference type="Gene3D" id="3.30.70.1020">
    <property type="entry name" value="Trehalose-6-phosphate phosphatase related protein, domain 2"/>
    <property type="match status" value="1"/>
</dbReference>
<comment type="catalytic activity">
    <reaction evidence="1">
        <text>alpha,alpha-trehalose 6-phosphate + H2O = alpha,alpha-trehalose + phosphate</text>
        <dbReference type="Rhea" id="RHEA:23420"/>
        <dbReference type="ChEBI" id="CHEBI:15377"/>
        <dbReference type="ChEBI" id="CHEBI:16551"/>
        <dbReference type="ChEBI" id="CHEBI:43474"/>
        <dbReference type="ChEBI" id="CHEBI:58429"/>
        <dbReference type="EC" id="3.1.3.12"/>
    </reaction>
</comment>
<dbReference type="Proteomes" id="UP001157161">
    <property type="component" value="Unassembled WGS sequence"/>
</dbReference>
<protein>
    <recommendedName>
        <fullName evidence="1">Trehalose 6-phosphate phosphatase</fullName>
        <ecNumber evidence="1">3.1.3.12</ecNumber>
    </recommendedName>
</protein>
<name>A0AA38CUW3_9MICO</name>
<dbReference type="AlphaFoldDB" id="A0AA38CUW3"/>
<evidence type="ECO:0000313" key="2">
    <source>
        <dbReference type="EMBL" id="GMA32425.1"/>
    </source>
</evidence>
<keyword evidence="3" id="KW-1185">Reference proteome</keyword>
<dbReference type="EMBL" id="BSUM01000001">
    <property type="protein sequence ID" value="GMA32425.1"/>
    <property type="molecule type" value="Genomic_DNA"/>
</dbReference>
<comment type="similarity">
    <text evidence="1">Belongs to the trehalose phosphatase family.</text>
</comment>
<reference evidence="2" key="2">
    <citation type="submission" date="2023-02" db="EMBL/GenBank/DDBJ databases">
        <authorList>
            <person name="Sun Q."/>
            <person name="Mori K."/>
        </authorList>
    </citation>
    <scope>NUCLEOTIDE SEQUENCE</scope>
    <source>
        <strain evidence="2">NBRC 112290</strain>
    </source>
</reference>
<comment type="pathway">
    <text evidence="1">Glycan biosynthesis; trehalose biosynthesis.</text>
</comment>
<dbReference type="RefSeq" id="WP_284251122.1">
    <property type="nucleotide sequence ID" value="NZ_BSUM01000001.1"/>
</dbReference>
<evidence type="ECO:0000256" key="1">
    <source>
        <dbReference type="RuleBase" id="RU361117"/>
    </source>
</evidence>
<dbReference type="InterPro" id="IPR003337">
    <property type="entry name" value="Trehalose_PPase"/>
</dbReference>
<evidence type="ECO:0000313" key="3">
    <source>
        <dbReference type="Proteomes" id="UP001157161"/>
    </source>
</evidence>
<accession>A0AA38CUW3</accession>
<sequence length="229" mass="23080">MGVTMTPGAAEVLAAIAAHPATTLALVSGRRLVDLVELAQPPVGTLLAASHGVEHGVVEPGGPSVEPLEPTADERALITRLDDSLGEIASAAEGAWVESKTFGRVLHTRQADPDAGAAATERAVAGPATWPGVHAIVGKSVVELAVRDVTKADGVAWVRERAAADAGVAPAAVAVLFAGDDTTDEHALASLREGDLGVKVGDGETAASVRVADEPAVVALLREVLAARG</sequence>
<proteinExistence type="inferred from homology"/>
<keyword evidence="1" id="KW-0460">Magnesium</keyword>
<reference evidence="2" key="1">
    <citation type="journal article" date="2014" name="Int. J. Syst. Evol. Microbiol.">
        <title>Complete genome sequence of Corynebacterium casei LMG S-19264T (=DSM 44701T), isolated from a smear-ripened cheese.</title>
        <authorList>
            <consortium name="US DOE Joint Genome Institute (JGI-PGF)"/>
            <person name="Walter F."/>
            <person name="Albersmeier A."/>
            <person name="Kalinowski J."/>
            <person name="Ruckert C."/>
        </authorList>
    </citation>
    <scope>NUCLEOTIDE SEQUENCE</scope>
    <source>
        <strain evidence="2">NBRC 112290</strain>
    </source>
</reference>
<organism evidence="2 3">
    <name type="scientific">Litorihabitans aurantiacus</name>
    <dbReference type="NCBI Taxonomy" id="1930061"/>
    <lineage>
        <taxon>Bacteria</taxon>
        <taxon>Bacillati</taxon>
        <taxon>Actinomycetota</taxon>
        <taxon>Actinomycetes</taxon>
        <taxon>Micrococcales</taxon>
        <taxon>Beutenbergiaceae</taxon>
        <taxon>Litorihabitans</taxon>
    </lineage>
</organism>
<dbReference type="InterPro" id="IPR023214">
    <property type="entry name" value="HAD_sf"/>
</dbReference>
<comment type="caution">
    <text evidence="2">The sequence shown here is derived from an EMBL/GenBank/DDBJ whole genome shotgun (WGS) entry which is preliminary data.</text>
</comment>
<comment type="function">
    <text evidence="1">Removes the phosphate from trehalose 6-phosphate to produce free trehalose.</text>
</comment>
<dbReference type="GO" id="GO:0046872">
    <property type="term" value="F:metal ion binding"/>
    <property type="evidence" value="ECO:0007669"/>
    <property type="project" value="UniProtKB-KW"/>
</dbReference>
<dbReference type="EC" id="3.1.3.12" evidence="1"/>
<dbReference type="GO" id="GO:0004805">
    <property type="term" value="F:trehalose-phosphatase activity"/>
    <property type="evidence" value="ECO:0007669"/>
    <property type="project" value="UniProtKB-EC"/>
</dbReference>
<dbReference type="Pfam" id="PF02358">
    <property type="entry name" value="Trehalose_PPase"/>
    <property type="match status" value="1"/>
</dbReference>
<keyword evidence="1" id="KW-0479">Metal-binding</keyword>
<comment type="cofactor">
    <cofactor evidence="1">
        <name>Mg(2+)</name>
        <dbReference type="ChEBI" id="CHEBI:18420"/>
    </cofactor>
</comment>
<keyword evidence="1" id="KW-0378">Hydrolase</keyword>
<dbReference type="Gene3D" id="3.40.50.1000">
    <property type="entry name" value="HAD superfamily/HAD-like"/>
    <property type="match status" value="1"/>
</dbReference>
<gene>
    <name evidence="2" type="ORF">GCM10025875_24170</name>
</gene>
<dbReference type="SUPFAM" id="SSF56784">
    <property type="entry name" value="HAD-like"/>
    <property type="match status" value="1"/>
</dbReference>
<dbReference type="InterPro" id="IPR036412">
    <property type="entry name" value="HAD-like_sf"/>
</dbReference>
<dbReference type="GO" id="GO:0005992">
    <property type="term" value="P:trehalose biosynthetic process"/>
    <property type="evidence" value="ECO:0007669"/>
    <property type="project" value="InterPro"/>
</dbReference>
<dbReference type="NCBIfam" id="TIGR00685">
    <property type="entry name" value="T6PP"/>
    <property type="match status" value="1"/>
</dbReference>